<dbReference type="InterPro" id="IPR001810">
    <property type="entry name" value="F-box_dom"/>
</dbReference>
<keyword evidence="4" id="KW-1185">Reference proteome</keyword>
<reference evidence="3" key="1">
    <citation type="journal article" date="2020" name="Stud. Mycol.">
        <title>101 Dothideomycetes genomes: a test case for predicting lifestyles and emergence of pathogens.</title>
        <authorList>
            <person name="Haridas S."/>
            <person name="Albert R."/>
            <person name="Binder M."/>
            <person name="Bloem J."/>
            <person name="Labutti K."/>
            <person name="Salamov A."/>
            <person name="Andreopoulos B."/>
            <person name="Baker S."/>
            <person name="Barry K."/>
            <person name="Bills G."/>
            <person name="Bluhm B."/>
            <person name="Cannon C."/>
            <person name="Castanera R."/>
            <person name="Culley D."/>
            <person name="Daum C."/>
            <person name="Ezra D."/>
            <person name="Gonzalez J."/>
            <person name="Henrissat B."/>
            <person name="Kuo A."/>
            <person name="Liang C."/>
            <person name="Lipzen A."/>
            <person name="Lutzoni F."/>
            <person name="Magnuson J."/>
            <person name="Mondo S."/>
            <person name="Nolan M."/>
            <person name="Ohm R."/>
            <person name="Pangilinan J."/>
            <person name="Park H.-J."/>
            <person name="Ramirez L."/>
            <person name="Alfaro M."/>
            <person name="Sun H."/>
            <person name="Tritt A."/>
            <person name="Yoshinaga Y."/>
            <person name="Zwiers L.-H."/>
            <person name="Turgeon B."/>
            <person name="Goodwin S."/>
            <person name="Spatafora J."/>
            <person name="Crous P."/>
            <person name="Grigoriev I."/>
        </authorList>
    </citation>
    <scope>NUCLEOTIDE SEQUENCE</scope>
    <source>
        <strain evidence="3">CBS 121739</strain>
    </source>
</reference>
<dbReference type="AlphaFoldDB" id="A0A6A6VVW7"/>
<dbReference type="OrthoDB" id="3226064at2759"/>
<accession>A0A6A6VVW7</accession>
<dbReference type="PROSITE" id="PS50181">
    <property type="entry name" value="FBOX"/>
    <property type="match status" value="1"/>
</dbReference>
<protein>
    <recommendedName>
        <fullName evidence="2">F-box domain-containing protein</fullName>
    </recommendedName>
</protein>
<evidence type="ECO:0000313" key="3">
    <source>
        <dbReference type="EMBL" id="KAF2754305.1"/>
    </source>
</evidence>
<proteinExistence type="predicted"/>
<sequence>MTEPGRSSVLELPAELIHEILTYLSPGEISNFGLSCKQARGHLDRGNKSLWRRVFLNVFENPQRAWQGLTPTARANNKQREEEWDWYGELERRLEARRIILDDDVTIELKRDRFEDVMHALLDILETGRHNHKYFNDYCPHPYDRNLEFLEDIFQVPKASFFLNDFTIDRDSALPFEDHSGGPMTRSRTSKRRVPECASQIHIYHGITESERTQERPGAKSSARELVYDWSKFSPDCDYGPFHPDGSVNWHVVEAVSSLMAQAVHMQADNFQVCPFEKPATKYPCDPETDWAGISYERDVWMGTYAFLDYADLALFNFERARGVSISLGEFDEASGLLSRLCLHRDDRIKDDQALKTRLPVCEDLPTIYFSGSSQSQGLMHTHGAGIRGCVSLVPGGKEVRWRFIIRYSGLDQWQLEGVQPGGIRTGPIFGIWSGCDHEENGPVGPFSYYTEEEEEEEEEQQGGGNP</sequence>
<dbReference type="Proteomes" id="UP000799437">
    <property type="component" value="Unassembled WGS sequence"/>
</dbReference>
<dbReference type="Pfam" id="PF12937">
    <property type="entry name" value="F-box-like"/>
    <property type="match status" value="1"/>
</dbReference>
<name>A0A6A6VVW7_9PEZI</name>
<evidence type="ECO:0000313" key="4">
    <source>
        <dbReference type="Proteomes" id="UP000799437"/>
    </source>
</evidence>
<dbReference type="EMBL" id="ML996581">
    <property type="protein sequence ID" value="KAF2754305.1"/>
    <property type="molecule type" value="Genomic_DNA"/>
</dbReference>
<evidence type="ECO:0000259" key="2">
    <source>
        <dbReference type="PROSITE" id="PS50181"/>
    </source>
</evidence>
<organism evidence="3 4">
    <name type="scientific">Pseudovirgaria hyperparasitica</name>
    <dbReference type="NCBI Taxonomy" id="470096"/>
    <lineage>
        <taxon>Eukaryota</taxon>
        <taxon>Fungi</taxon>
        <taxon>Dikarya</taxon>
        <taxon>Ascomycota</taxon>
        <taxon>Pezizomycotina</taxon>
        <taxon>Dothideomycetes</taxon>
        <taxon>Dothideomycetes incertae sedis</taxon>
        <taxon>Acrospermales</taxon>
        <taxon>Acrospermaceae</taxon>
        <taxon>Pseudovirgaria</taxon>
    </lineage>
</organism>
<feature type="compositionally biased region" description="Acidic residues" evidence="1">
    <location>
        <begin position="451"/>
        <end position="461"/>
    </location>
</feature>
<feature type="domain" description="F-box" evidence="2">
    <location>
        <begin position="6"/>
        <end position="54"/>
    </location>
</feature>
<dbReference type="Gene3D" id="1.20.1280.50">
    <property type="match status" value="1"/>
</dbReference>
<dbReference type="SUPFAM" id="SSF81383">
    <property type="entry name" value="F-box domain"/>
    <property type="match status" value="1"/>
</dbReference>
<dbReference type="InterPro" id="IPR036047">
    <property type="entry name" value="F-box-like_dom_sf"/>
</dbReference>
<evidence type="ECO:0000256" key="1">
    <source>
        <dbReference type="SAM" id="MobiDB-lite"/>
    </source>
</evidence>
<dbReference type="RefSeq" id="XP_033596756.1">
    <property type="nucleotide sequence ID" value="XM_033748517.1"/>
</dbReference>
<feature type="region of interest" description="Disordered" evidence="1">
    <location>
        <begin position="440"/>
        <end position="467"/>
    </location>
</feature>
<gene>
    <name evidence="3" type="ORF">EJ05DRAFT_514304</name>
</gene>
<dbReference type="GeneID" id="54489571"/>